<dbReference type="Proteomes" id="UP000195897">
    <property type="component" value="Unassembled WGS sequence"/>
</dbReference>
<dbReference type="InterPro" id="IPR004628">
    <property type="entry name" value="Man_deHydtase"/>
</dbReference>
<dbReference type="HAMAP" id="MF_00106">
    <property type="entry name" value="UxuA"/>
    <property type="match status" value="1"/>
</dbReference>
<keyword evidence="6 9" id="KW-0408">Iron</keyword>
<reference evidence="11" key="1">
    <citation type="submission" date="2017-04" db="EMBL/GenBank/DDBJ databases">
        <title>Function of individual gut microbiota members based on whole genome sequencing of pure cultures obtained from chicken caecum.</title>
        <authorList>
            <person name="Medvecky M."/>
            <person name="Cejkova D."/>
            <person name="Polansky O."/>
            <person name="Karasova D."/>
            <person name="Kubasova T."/>
            <person name="Cizek A."/>
            <person name="Rychlik I."/>
        </authorList>
    </citation>
    <scope>NUCLEOTIDE SEQUENCE [LARGE SCALE GENOMIC DNA]</scope>
    <source>
        <strain evidence="11">An180</strain>
    </source>
</reference>
<dbReference type="PANTHER" id="PTHR30387">
    <property type="entry name" value="MANNONATE DEHYDRATASE"/>
    <property type="match status" value="1"/>
</dbReference>
<comment type="similarity">
    <text evidence="4 9">Belongs to the mannonate dehydratase family.</text>
</comment>
<dbReference type="SUPFAM" id="SSF51658">
    <property type="entry name" value="Xylose isomerase-like"/>
    <property type="match status" value="1"/>
</dbReference>
<dbReference type="GO" id="GO:0042840">
    <property type="term" value="P:D-glucuronate catabolic process"/>
    <property type="evidence" value="ECO:0007669"/>
    <property type="project" value="TreeGrafter"/>
</dbReference>
<evidence type="ECO:0000256" key="5">
    <source>
        <dbReference type="ARBA" id="ARBA00012927"/>
    </source>
</evidence>
<evidence type="ECO:0000256" key="7">
    <source>
        <dbReference type="ARBA" id="ARBA00023211"/>
    </source>
</evidence>
<dbReference type="RefSeq" id="WP_016146770.1">
    <property type="nucleotide sequence ID" value="NZ_CABKSA010000001.1"/>
</dbReference>
<dbReference type="Gene3D" id="3.20.20.150">
    <property type="entry name" value="Divalent-metal-dependent TIM barrel enzymes"/>
    <property type="match status" value="1"/>
</dbReference>
<evidence type="ECO:0000256" key="6">
    <source>
        <dbReference type="ARBA" id="ARBA00023004"/>
    </source>
</evidence>
<dbReference type="InterPro" id="IPR036237">
    <property type="entry name" value="Xyl_isomerase-like_sf"/>
</dbReference>
<gene>
    <name evidence="9" type="primary">uxuA</name>
    <name evidence="10" type="ORF">B5F17_03540</name>
</gene>
<dbReference type="GO" id="GO:0008927">
    <property type="term" value="F:mannonate dehydratase activity"/>
    <property type="evidence" value="ECO:0007669"/>
    <property type="project" value="UniProtKB-UniRule"/>
</dbReference>
<evidence type="ECO:0000256" key="9">
    <source>
        <dbReference type="HAMAP-Rule" id="MF_00106"/>
    </source>
</evidence>
<evidence type="ECO:0000256" key="2">
    <source>
        <dbReference type="ARBA" id="ARBA00002713"/>
    </source>
</evidence>
<evidence type="ECO:0000313" key="11">
    <source>
        <dbReference type="Proteomes" id="UP000195897"/>
    </source>
</evidence>
<dbReference type="PIRSF" id="PIRSF016049">
    <property type="entry name" value="Man_dehyd"/>
    <property type="match status" value="1"/>
</dbReference>
<dbReference type="NCBIfam" id="TIGR00695">
    <property type="entry name" value="uxuA"/>
    <property type="match status" value="1"/>
</dbReference>
<keyword evidence="7 9" id="KW-0464">Manganese</keyword>
<evidence type="ECO:0000256" key="8">
    <source>
        <dbReference type="ARBA" id="ARBA00023239"/>
    </source>
</evidence>
<dbReference type="PANTHER" id="PTHR30387:SF2">
    <property type="entry name" value="MANNONATE DEHYDRATASE"/>
    <property type="match status" value="1"/>
</dbReference>
<dbReference type="EC" id="4.2.1.8" evidence="5 9"/>
<sequence length="349" mass="39303">MKMSFRWYGESDPVSLEYISQIPGMHSIVSAVYDVKPGEVWPEESLAKMKAQCEAHGLVFDVVESIPVSEDIKLGTDKRDAHIEAYCENIRRCAKYGVKCVTYNFMPVFDWTRTQLDKKAPDGSTSLVMYWDQMKGLDPLKDDINLPGWDASYTQDQVRDLIRAYGELGEEGLWKNIEIFLKKVIPVAEECDVVMALHPDDPPYPIFGLPRVITCEKNLDRYLSIVDSPSNTLCLCTGSLGCAKFNDIPSMVRKYSSMGRIGFMHMRNVKIMDDGSFEERAHLSGCGSLDMYEIVKALVETGFDGYVRPDHGRMIWGETGKPGYGLYDRALGATYLNGLFEACEKSLGK</sequence>
<name>A0A1Y4LCS4_9FIRM</name>
<evidence type="ECO:0000256" key="3">
    <source>
        <dbReference type="ARBA" id="ARBA00004892"/>
    </source>
</evidence>
<dbReference type="EMBL" id="NFKK01000003">
    <property type="protein sequence ID" value="OUP53670.1"/>
    <property type="molecule type" value="Genomic_DNA"/>
</dbReference>
<dbReference type="AlphaFoldDB" id="A0A1Y4LCS4"/>
<evidence type="ECO:0000313" key="10">
    <source>
        <dbReference type="EMBL" id="OUP53670.1"/>
    </source>
</evidence>
<dbReference type="Pfam" id="PF03786">
    <property type="entry name" value="UxuA"/>
    <property type="match status" value="1"/>
</dbReference>
<organism evidence="10 11">
    <name type="scientific">Butyricicoccus pullicaecorum</name>
    <dbReference type="NCBI Taxonomy" id="501571"/>
    <lineage>
        <taxon>Bacteria</taxon>
        <taxon>Bacillati</taxon>
        <taxon>Bacillota</taxon>
        <taxon>Clostridia</taxon>
        <taxon>Eubacteriales</taxon>
        <taxon>Butyricicoccaceae</taxon>
        <taxon>Butyricicoccus</taxon>
    </lineage>
</organism>
<evidence type="ECO:0000256" key="4">
    <source>
        <dbReference type="ARBA" id="ARBA00007389"/>
    </source>
</evidence>
<comment type="caution">
    <text evidence="10">The sequence shown here is derived from an EMBL/GenBank/DDBJ whole genome shotgun (WGS) entry which is preliminary data.</text>
</comment>
<accession>A0A1Y4LCS4</accession>
<comment type="function">
    <text evidence="2 9">Catalyzes the dehydration of D-mannonate.</text>
</comment>
<comment type="cofactor">
    <cofactor evidence="9">
        <name>Fe(2+)</name>
        <dbReference type="ChEBI" id="CHEBI:29033"/>
    </cofactor>
    <cofactor evidence="9">
        <name>Mn(2+)</name>
        <dbReference type="ChEBI" id="CHEBI:29035"/>
    </cofactor>
</comment>
<dbReference type="NCBIfam" id="NF003027">
    <property type="entry name" value="PRK03906.1"/>
    <property type="match status" value="1"/>
</dbReference>
<dbReference type="GO" id="GO:0008198">
    <property type="term" value="F:ferrous iron binding"/>
    <property type="evidence" value="ECO:0007669"/>
    <property type="project" value="TreeGrafter"/>
</dbReference>
<dbReference type="UniPathway" id="UPA00246"/>
<dbReference type="GO" id="GO:0030145">
    <property type="term" value="F:manganese ion binding"/>
    <property type="evidence" value="ECO:0007669"/>
    <property type="project" value="TreeGrafter"/>
</dbReference>
<comment type="catalytic activity">
    <reaction evidence="1 9">
        <text>D-mannonate = 2-dehydro-3-deoxy-D-gluconate + H2O</text>
        <dbReference type="Rhea" id="RHEA:20097"/>
        <dbReference type="ChEBI" id="CHEBI:15377"/>
        <dbReference type="ChEBI" id="CHEBI:17767"/>
        <dbReference type="ChEBI" id="CHEBI:57990"/>
        <dbReference type="EC" id="4.2.1.8"/>
    </reaction>
</comment>
<proteinExistence type="inferred from homology"/>
<evidence type="ECO:0000256" key="1">
    <source>
        <dbReference type="ARBA" id="ARBA00001794"/>
    </source>
</evidence>
<protein>
    <recommendedName>
        <fullName evidence="5 9">Mannonate dehydratase</fullName>
        <ecNumber evidence="5 9">4.2.1.8</ecNumber>
    </recommendedName>
    <alternativeName>
        <fullName evidence="9">D-mannonate hydro-lyase</fullName>
    </alternativeName>
</protein>
<keyword evidence="8 9" id="KW-0456">Lyase</keyword>
<comment type="pathway">
    <text evidence="3 9">Carbohydrate metabolism; pentose and glucuronate interconversion.</text>
</comment>